<reference evidence="1 2" key="1">
    <citation type="submission" date="2016-10" db="EMBL/GenBank/DDBJ databases">
        <title>Comparative genome analysis of multiple Pseudomonas spp. focuses on biocontrol and plant growth promoting traits.</title>
        <authorList>
            <person name="Tao X.-Y."/>
            <person name="Taylor C.G."/>
        </authorList>
    </citation>
    <scope>NUCLEOTIDE SEQUENCE [LARGE SCALE GENOMIC DNA]</scope>
    <source>
        <strain evidence="1 2">39A2</strain>
    </source>
</reference>
<organism evidence="1 2">
    <name type="scientific">Pseudomonas frederiksbergensis</name>
    <dbReference type="NCBI Taxonomy" id="104087"/>
    <lineage>
        <taxon>Bacteria</taxon>
        <taxon>Pseudomonadati</taxon>
        <taxon>Pseudomonadota</taxon>
        <taxon>Gammaproteobacteria</taxon>
        <taxon>Pseudomonadales</taxon>
        <taxon>Pseudomonadaceae</taxon>
        <taxon>Pseudomonas</taxon>
    </lineage>
</organism>
<gene>
    <name evidence="1" type="ORF">BK665_26680</name>
</gene>
<comment type="caution">
    <text evidence="1">The sequence shown here is derived from an EMBL/GenBank/DDBJ whole genome shotgun (WGS) entry which is preliminary data.</text>
</comment>
<proteinExistence type="predicted"/>
<dbReference type="SUPFAM" id="SSF52172">
    <property type="entry name" value="CheY-like"/>
    <property type="match status" value="1"/>
</dbReference>
<dbReference type="InterPro" id="IPR011006">
    <property type="entry name" value="CheY-like_superfamily"/>
</dbReference>
<dbReference type="RefSeq" id="WP_123409897.1">
    <property type="nucleotide sequence ID" value="NZ_MOBP01000022.1"/>
</dbReference>
<accession>A0A423K668</accession>
<dbReference type="Gene3D" id="3.40.50.2300">
    <property type="match status" value="1"/>
</dbReference>
<dbReference type="OrthoDB" id="7028668at2"/>
<protein>
    <submittedName>
        <fullName evidence="1">Chemotaxis protein CheY</fullName>
    </submittedName>
</protein>
<dbReference type="Proteomes" id="UP000283627">
    <property type="component" value="Unassembled WGS sequence"/>
</dbReference>
<evidence type="ECO:0000313" key="1">
    <source>
        <dbReference type="EMBL" id="RON47149.1"/>
    </source>
</evidence>
<name>A0A423K668_9PSED</name>
<dbReference type="AlphaFoldDB" id="A0A423K668"/>
<sequence length="143" mass="16246">MPNKALRILIADEQHFHRMNVERLFNQLGYFRVAPAQNLEELLTLVEYSCEPFELVLINGCMATGALDLSGFFQDNPQVHHALIYNGEHAQLPPIPAGARQKVHVSQGPLPDLSTLHRLMARIDPPLQDDQPWLTPIYKQMRG</sequence>
<evidence type="ECO:0000313" key="2">
    <source>
        <dbReference type="Proteomes" id="UP000283627"/>
    </source>
</evidence>
<dbReference type="EMBL" id="MOBP01000022">
    <property type="protein sequence ID" value="RON47149.1"/>
    <property type="molecule type" value="Genomic_DNA"/>
</dbReference>